<dbReference type="InterPro" id="IPR029033">
    <property type="entry name" value="His_PPase_superfam"/>
</dbReference>
<dbReference type="InterPro" id="IPR013078">
    <property type="entry name" value="His_Pase_superF_clade-1"/>
</dbReference>
<organism evidence="2 3">
    <name type="scientific">Hamadaea flava</name>
    <dbReference type="NCBI Taxonomy" id="1742688"/>
    <lineage>
        <taxon>Bacteria</taxon>
        <taxon>Bacillati</taxon>
        <taxon>Actinomycetota</taxon>
        <taxon>Actinomycetes</taxon>
        <taxon>Micromonosporales</taxon>
        <taxon>Micromonosporaceae</taxon>
        <taxon>Hamadaea</taxon>
    </lineage>
</organism>
<name>A0ABV8M0A5_9ACTN</name>
<sequence length="183" mass="20082">MAVVYLVQHAERQSEPGDPELTELGREQASRTAEMLSHHGVRAVFSSPLRRALQTARPIADALGVEVVEDRRLAERMNWDGRQPLAEFLADWDRATRVRDFAPRTGDSSHRAAARLIAFVQSVVDMPGPVVAVSHGGVTTDMLRTLLGDDQVPRVLLEQGVPSCAITTLEGSRVLRVAAVDHF</sequence>
<dbReference type="PANTHER" id="PTHR48100">
    <property type="entry name" value="BROAD-SPECIFICITY PHOSPHATASE YOR283W-RELATED"/>
    <property type="match status" value="1"/>
</dbReference>
<dbReference type="SUPFAM" id="SSF53254">
    <property type="entry name" value="Phosphoglycerate mutase-like"/>
    <property type="match status" value="1"/>
</dbReference>
<dbReference type="RefSeq" id="WP_253760607.1">
    <property type="nucleotide sequence ID" value="NZ_JAMZDZ010000001.1"/>
</dbReference>
<dbReference type="PANTHER" id="PTHR48100:SF1">
    <property type="entry name" value="HISTIDINE PHOSPHATASE FAMILY PROTEIN-RELATED"/>
    <property type="match status" value="1"/>
</dbReference>
<proteinExistence type="predicted"/>
<dbReference type="Gene3D" id="3.40.50.1240">
    <property type="entry name" value="Phosphoglycerate mutase-like"/>
    <property type="match status" value="1"/>
</dbReference>
<dbReference type="EMBL" id="JBHSAY010000033">
    <property type="protein sequence ID" value="MFC4136751.1"/>
    <property type="molecule type" value="Genomic_DNA"/>
</dbReference>
<reference evidence="3" key="1">
    <citation type="journal article" date="2019" name="Int. J. Syst. Evol. Microbiol.">
        <title>The Global Catalogue of Microorganisms (GCM) 10K type strain sequencing project: providing services to taxonomists for standard genome sequencing and annotation.</title>
        <authorList>
            <consortium name="The Broad Institute Genomics Platform"/>
            <consortium name="The Broad Institute Genome Sequencing Center for Infectious Disease"/>
            <person name="Wu L."/>
            <person name="Ma J."/>
        </authorList>
    </citation>
    <scope>NUCLEOTIDE SEQUENCE [LARGE SCALE GENOMIC DNA]</scope>
    <source>
        <strain evidence="3">CGMCC 4.7289</strain>
    </source>
</reference>
<dbReference type="Pfam" id="PF00300">
    <property type="entry name" value="His_Phos_1"/>
    <property type="match status" value="1"/>
</dbReference>
<keyword evidence="3" id="KW-1185">Reference proteome</keyword>
<evidence type="ECO:0000313" key="2">
    <source>
        <dbReference type="EMBL" id="MFC4136751.1"/>
    </source>
</evidence>
<comment type="caution">
    <text evidence="2">The sequence shown here is derived from an EMBL/GenBank/DDBJ whole genome shotgun (WGS) entry which is preliminary data.</text>
</comment>
<dbReference type="InterPro" id="IPR050275">
    <property type="entry name" value="PGM_Phosphatase"/>
</dbReference>
<accession>A0ABV8M0A5</accession>
<dbReference type="Proteomes" id="UP001595816">
    <property type="component" value="Unassembled WGS sequence"/>
</dbReference>
<evidence type="ECO:0000256" key="1">
    <source>
        <dbReference type="SAM" id="MobiDB-lite"/>
    </source>
</evidence>
<dbReference type="SMART" id="SM00855">
    <property type="entry name" value="PGAM"/>
    <property type="match status" value="1"/>
</dbReference>
<protein>
    <submittedName>
        <fullName evidence="2">Histidine phosphatase family protein</fullName>
    </submittedName>
</protein>
<feature type="region of interest" description="Disordered" evidence="1">
    <location>
        <begin position="11"/>
        <end position="31"/>
    </location>
</feature>
<gene>
    <name evidence="2" type="ORF">ACFOZ4_39615</name>
</gene>
<evidence type="ECO:0000313" key="3">
    <source>
        <dbReference type="Proteomes" id="UP001595816"/>
    </source>
</evidence>
<dbReference type="CDD" id="cd07067">
    <property type="entry name" value="HP_PGM_like"/>
    <property type="match status" value="1"/>
</dbReference>